<dbReference type="GO" id="GO:0003723">
    <property type="term" value="F:RNA binding"/>
    <property type="evidence" value="ECO:0007669"/>
    <property type="project" value="UniProtKB-UniRule"/>
</dbReference>
<dbReference type="Pfam" id="PF00013">
    <property type="entry name" value="KH_1"/>
    <property type="match status" value="1"/>
</dbReference>
<feature type="compositionally biased region" description="Polar residues" evidence="2">
    <location>
        <begin position="109"/>
        <end position="120"/>
    </location>
</feature>
<evidence type="ECO:0000259" key="3">
    <source>
        <dbReference type="SMART" id="SM00322"/>
    </source>
</evidence>
<feature type="domain" description="K Homology" evidence="3">
    <location>
        <begin position="12"/>
        <end position="89"/>
    </location>
</feature>
<comment type="caution">
    <text evidence="4">The sequence shown here is derived from an EMBL/GenBank/DDBJ whole genome shotgun (WGS) entry which is preliminary data.</text>
</comment>
<feature type="region of interest" description="Disordered" evidence="2">
    <location>
        <begin position="91"/>
        <end position="169"/>
    </location>
</feature>
<evidence type="ECO:0000313" key="5">
    <source>
        <dbReference type="Proteomes" id="UP000018888"/>
    </source>
</evidence>
<dbReference type="VEuPathDB" id="FungiDB:RhiirFUN_013050"/>
<gene>
    <name evidence="4" type="ORF">GLOIN_2v1705292</name>
</gene>
<evidence type="ECO:0000256" key="1">
    <source>
        <dbReference type="PROSITE-ProRule" id="PRU00117"/>
    </source>
</evidence>
<reference evidence="4 5" key="2">
    <citation type="journal article" date="2018" name="New Phytol.">
        <title>High intraspecific genome diversity in the model arbuscular mycorrhizal symbiont Rhizophagus irregularis.</title>
        <authorList>
            <person name="Chen E.C.H."/>
            <person name="Morin E."/>
            <person name="Beaudet D."/>
            <person name="Noel J."/>
            <person name="Yildirir G."/>
            <person name="Ndikumana S."/>
            <person name="Charron P."/>
            <person name="St-Onge C."/>
            <person name="Giorgi J."/>
            <person name="Kruger M."/>
            <person name="Marton T."/>
            <person name="Ropars J."/>
            <person name="Grigoriev I.V."/>
            <person name="Hainaut M."/>
            <person name="Henrissat B."/>
            <person name="Roux C."/>
            <person name="Martin F."/>
            <person name="Corradi N."/>
        </authorList>
    </citation>
    <scope>NUCLEOTIDE SEQUENCE [LARGE SCALE GENOMIC DNA]</scope>
    <source>
        <strain evidence="4 5">DAOM 197198</strain>
    </source>
</reference>
<dbReference type="AlphaFoldDB" id="A0A2H5RBC6"/>
<keyword evidence="5" id="KW-1185">Reference proteome</keyword>
<dbReference type="Proteomes" id="UP000018888">
    <property type="component" value="Unassembled WGS sequence"/>
</dbReference>
<protein>
    <recommendedName>
        <fullName evidence="3">K Homology domain-containing protein</fullName>
    </recommendedName>
</protein>
<dbReference type="PROSITE" id="PS50084">
    <property type="entry name" value="KH_TYPE_1"/>
    <property type="match status" value="1"/>
</dbReference>
<feature type="compositionally biased region" description="Basic and acidic residues" evidence="2">
    <location>
        <begin position="91"/>
        <end position="108"/>
    </location>
</feature>
<accession>A0A2H5RBC6</accession>
<dbReference type="SMR" id="A0A2H5RBC6"/>
<dbReference type="InterPro" id="IPR004088">
    <property type="entry name" value="KH_dom_type_1"/>
</dbReference>
<dbReference type="InterPro" id="IPR036612">
    <property type="entry name" value="KH_dom_type_1_sf"/>
</dbReference>
<sequence length="169" mass="19618">METQRQNSIRYSVVSTTIEISKHIEIGKLIGRKGRNLKPIAEKTGTHIHVIDNTNPAQIGIKIIKGRVGNSSPGKRIDEAKFQIDKLLEDIETRNRRKDIEKEEKNVRISDNGNHQQATPRNHKDNDPKEKRKKFKRKMPHTTKTRQSRNKENVKRNVPVNHMNHNQSN</sequence>
<dbReference type="EMBL" id="AUPC02000350">
    <property type="protein sequence ID" value="POG61263.1"/>
    <property type="molecule type" value="Genomic_DNA"/>
</dbReference>
<evidence type="ECO:0000313" key="4">
    <source>
        <dbReference type="EMBL" id="POG61263.1"/>
    </source>
</evidence>
<dbReference type="InterPro" id="IPR004087">
    <property type="entry name" value="KH_dom"/>
</dbReference>
<feature type="compositionally biased region" description="Basic residues" evidence="2">
    <location>
        <begin position="131"/>
        <end position="148"/>
    </location>
</feature>
<evidence type="ECO:0000256" key="2">
    <source>
        <dbReference type="SAM" id="MobiDB-lite"/>
    </source>
</evidence>
<dbReference type="Gene3D" id="3.30.1370.10">
    <property type="entry name" value="K Homology domain, type 1"/>
    <property type="match status" value="1"/>
</dbReference>
<reference evidence="4 5" key="1">
    <citation type="journal article" date="2013" name="Proc. Natl. Acad. Sci. U.S.A.">
        <title>Genome of an arbuscular mycorrhizal fungus provides insight into the oldest plant symbiosis.</title>
        <authorList>
            <person name="Tisserant E."/>
            <person name="Malbreil M."/>
            <person name="Kuo A."/>
            <person name="Kohler A."/>
            <person name="Symeonidi A."/>
            <person name="Balestrini R."/>
            <person name="Charron P."/>
            <person name="Duensing N."/>
            <person name="Frei Dit Frey N."/>
            <person name="Gianinazzi-Pearson V."/>
            <person name="Gilbert L.B."/>
            <person name="Handa Y."/>
            <person name="Herr J.R."/>
            <person name="Hijri M."/>
            <person name="Koul R."/>
            <person name="Kawaguchi M."/>
            <person name="Krajinski F."/>
            <person name="Lammers P.J."/>
            <person name="Masclaux F.G."/>
            <person name="Murat C."/>
            <person name="Morin E."/>
            <person name="Ndikumana S."/>
            <person name="Pagni M."/>
            <person name="Petitpierre D."/>
            <person name="Requena N."/>
            <person name="Rosikiewicz P."/>
            <person name="Riley R."/>
            <person name="Saito K."/>
            <person name="San Clemente H."/>
            <person name="Shapiro H."/>
            <person name="van Tuinen D."/>
            <person name="Becard G."/>
            <person name="Bonfante P."/>
            <person name="Paszkowski U."/>
            <person name="Shachar-Hill Y.Y."/>
            <person name="Tuskan G.A."/>
            <person name="Young P.W."/>
            <person name="Sanders I.R."/>
            <person name="Henrissat B."/>
            <person name="Rensing S.A."/>
            <person name="Grigoriev I.V."/>
            <person name="Corradi N."/>
            <person name="Roux C."/>
            <person name="Martin F."/>
        </authorList>
    </citation>
    <scope>NUCLEOTIDE SEQUENCE [LARGE SCALE GENOMIC DNA]</scope>
    <source>
        <strain evidence="4 5">DAOM 197198</strain>
    </source>
</reference>
<keyword evidence="1" id="KW-0694">RNA-binding</keyword>
<proteinExistence type="predicted"/>
<dbReference type="SUPFAM" id="SSF54791">
    <property type="entry name" value="Eukaryotic type KH-domain (KH-domain type I)"/>
    <property type="match status" value="1"/>
</dbReference>
<name>A0A2H5RBC6_RHIID</name>
<dbReference type="SMART" id="SM00322">
    <property type="entry name" value="KH"/>
    <property type="match status" value="1"/>
</dbReference>
<organism evidence="4 5">
    <name type="scientific">Rhizophagus irregularis (strain DAOM 181602 / DAOM 197198 / MUCL 43194)</name>
    <name type="common">Arbuscular mycorrhizal fungus</name>
    <name type="synonym">Glomus intraradices</name>
    <dbReference type="NCBI Taxonomy" id="747089"/>
    <lineage>
        <taxon>Eukaryota</taxon>
        <taxon>Fungi</taxon>
        <taxon>Fungi incertae sedis</taxon>
        <taxon>Mucoromycota</taxon>
        <taxon>Glomeromycotina</taxon>
        <taxon>Glomeromycetes</taxon>
        <taxon>Glomerales</taxon>
        <taxon>Glomeraceae</taxon>
        <taxon>Rhizophagus</taxon>
    </lineage>
</organism>